<protein>
    <submittedName>
        <fullName evidence="1">Uncharacterized protein</fullName>
    </submittedName>
</protein>
<dbReference type="AlphaFoldDB" id="A0AAV8XJM9"/>
<proteinExistence type="predicted"/>
<reference evidence="1" key="1">
    <citation type="journal article" date="2023" name="Insect Mol. Biol.">
        <title>Genome sequencing provides insights into the evolution of gene families encoding plant cell wall-degrading enzymes in longhorned beetles.</title>
        <authorList>
            <person name="Shin N.R."/>
            <person name="Okamura Y."/>
            <person name="Kirsch R."/>
            <person name="Pauchet Y."/>
        </authorList>
    </citation>
    <scope>NUCLEOTIDE SEQUENCE</scope>
    <source>
        <strain evidence="1">AMC_N1</strain>
    </source>
</reference>
<comment type="caution">
    <text evidence="1">The sequence shown here is derived from an EMBL/GenBank/DDBJ whole genome shotgun (WGS) entry which is preliminary data.</text>
</comment>
<accession>A0AAV8XJM9</accession>
<dbReference type="EMBL" id="JAPWTK010000511">
    <property type="protein sequence ID" value="KAJ8939045.1"/>
    <property type="molecule type" value="Genomic_DNA"/>
</dbReference>
<sequence length="71" mass="8481">MCVMTLLFESYESELRYLMVYQREKNGERGYMLTFVIAYIRYKKKLQNGGVILCRHVVEALCGMQQNWCKC</sequence>
<name>A0AAV8XJM9_9CUCU</name>
<dbReference type="Proteomes" id="UP001162162">
    <property type="component" value="Unassembled WGS sequence"/>
</dbReference>
<evidence type="ECO:0000313" key="2">
    <source>
        <dbReference type="Proteomes" id="UP001162162"/>
    </source>
</evidence>
<keyword evidence="2" id="KW-1185">Reference proteome</keyword>
<organism evidence="1 2">
    <name type="scientific">Aromia moschata</name>
    <dbReference type="NCBI Taxonomy" id="1265417"/>
    <lineage>
        <taxon>Eukaryota</taxon>
        <taxon>Metazoa</taxon>
        <taxon>Ecdysozoa</taxon>
        <taxon>Arthropoda</taxon>
        <taxon>Hexapoda</taxon>
        <taxon>Insecta</taxon>
        <taxon>Pterygota</taxon>
        <taxon>Neoptera</taxon>
        <taxon>Endopterygota</taxon>
        <taxon>Coleoptera</taxon>
        <taxon>Polyphaga</taxon>
        <taxon>Cucujiformia</taxon>
        <taxon>Chrysomeloidea</taxon>
        <taxon>Cerambycidae</taxon>
        <taxon>Cerambycinae</taxon>
        <taxon>Callichromatini</taxon>
        <taxon>Aromia</taxon>
    </lineage>
</organism>
<evidence type="ECO:0000313" key="1">
    <source>
        <dbReference type="EMBL" id="KAJ8939045.1"/>
    </source>
</evidence>
<gene>
    <name evidence="1" type="ORF">NQ318_007676</name>
</gene>